<gene>
    <name evidence="5" type="ORF">F3Y22_tig00004122pilonHSYRG00008</name>
</gene>
<comment type="caution">
    <text evidence="5">The sequence shown here is derived from an EMBL/GenBank/DDBJ whole genome shotgun (WGS) entry which is preliminary data.</text>
</comment>
<dbReference type="SMART" id="SM00979">
    <property type="entry name" value="TIFY"/>
    <property type="match status" value="1"/>
</dbReference>
<dbReference type="InterPro" id="IPR040390">
    <property type="entry name" value="TIFY/JAZ"/>
</dbReference>
<feature type="region of interest" description="Disordered" evidence="3">
    <location>
        <begin position="107"/>
        <end position="154"/>
    </location>
</feature>
<keyword evidence="2" id="KW-1184">Jasmonic acid signaling pathway</keyword>
<evidence type="ECO:0000256" key="1">
    <source>
        <dbReference type="ARBA" id="ARBA00008614"/>
    </source>
</evidence>
<organism evidence="5 6">
    <name type="scientific">Hibiscus syriacus</name>
    <name type="common">Rose of Sharon</name>
    <dbReference type="NCBI Taxonomy" id="106335"/>
    <lineage>
        <taxon>Eukaryota</taxon>
        <taxon>Viridiplantae</taxon>
        <taxon>Streptophyta</taxon>
        <taxon>Embryophyta</taxon>
        <taxon>Tracheophyta</taxon>
        <taxon>Spermatophyta</taxon>
        <taxon>Magnoliopsida</taxon>
        <taxon>eudicotyledons</taxon>
        <taxon>Gunneridae</taxon>
        <taxon>Pentapetalae</taxon>
        <taxon>rosids</taxon>
        <taxon>malvids</taxon>
        <taxon>Malvales</taxon>
        <taxon>Malvaceae</taxon>
        <taxon>Malvoideae</taxon>
        <taxon>Hibiscus</taxon>
    </lineage>
</organism>
<dbReference type="PANTHER" id="PTHR33077:SF52">
    <property type="entry name" value="PROTEIN TIFY 11D"/>
    <property type="match status" value="1"/>
</dbReference>
<name>A0A6A3CNF8_HIBSY</name>
<evidence type="ECO:0000313" key="5">
    <source>
        <dbReference type="EMBL" id="KAE8728629.1"/>
    </source>
</evidence>
<evidence type="ECO:0000313" key="6">
    <source>
        <dbReference type="Proteomes" id="UP000436088"/>
    </source>
</evidence>
<comment type="domain">
    <text evidence="2">The jas domain is required for interaction with COI1.</text>
</comment>
<dbReference type="GO" id="GO:2000022">
    <property type="term" value="P:regulation of jasmonic acid mediated signaling pathway"/>
    <property type="evidence" value="ECO:0007669"/>
    <property type="project" value="UniProtKB-UniRule"/>
</dbReference>
<dbReference type="AlphaFoldDB" id="A0A6A3CNF8"/>
<comment type="function">
    <text evidence="2">Repressor of jasmonate responses.</text>
</comment>
<dbReference type="PROSITE" id="PS51320">
    <property type="entry name" value="TIFY"/>
    <property type="match status" value="1"/>
</dbReference>
<keyword evidence="2" id="KW-0539">Nucleus</keyword>
<feature type="domain" description="Tify" evidence="4">
    <location>
        <begin position="67"/>
        <end position="102"/>
    </location>
</feature>
<comment type="similarity">
    <text evidence="1 2">Belongs to the TIFY/JAZ family.</text>
</comment>
<keyword evidence="6" id="KW-1185">Reference proteome</keyword>
<accession>A0A6A3CNF8</accession>
<evidence type="ECO:0000256" key="2">
    <source>
        <dbReference type="RuleBase" id="RU369065"/>
    </source>
</evidence>
<dbReference type="InterPro" id="IPR018467">
    <property type="entry name" value="CCT_CS"/>
</dbReference>
<evidence type="ECO:0000259" key="4">
    <source>
        <dbReference type="PROSITE" id="PS51320"/>
    </source>
</evidence>
<dbReference type="PANTHER" id="PTHR33077">
    <property type="entry name" value="PROTEIN TIFY 4A-RELATED-RELATED"/>
    <property type="match status" value="1"/>
</dbReference>
<dbReference type="Proteomes" id="UP000436088">
    <property type="component" value="Unassembled WGS sequence"/>
</dbReference>
<dbReference type="EMBL" id="VEPZ02000250">
    <property type="protein sequence ID" value="KAE8728629.1"/>
    <property type="molecule type" value="Genomic_DNA"/>
</dbReference>
<evidence type="ECO:0000256" key="3">
    <source>
        <dbReference type="SAM" id="MobiDB-lite"/>
    </source>
</evidence>
<reference evidence="5" key="1">
    <citation type="submission" date="2019-09" db="EMBL/GenBank/DDBJ databases">
        <title>Draft genome information of white flower Hibiscus syriacus.</title>
        <authorList>
            <person name="Kim Y.-M."/>
        </authorList>
    </citation>
    <scope>NUCLEOTIDE SEQUENCE [LARGE SCALE GENOMIC DNA]</scope>
    <source>
        <strain evidence="5">YM2019G1</strain>
    </source>
</reference>
<feature type="compositionally biased region" description="Basic and acidic residues" evidence="3">
    <location>
        <begin position="136"/>
        <end position="148"/>
    </location>
</feature>
<dbReference type="GO" id="GO:0031347">
    <property type="term" value="P:regulation of defense response"/>
    <property type="evidence" value="ECO:0007669"/>
    <property type="project" value="UniProtKB-UniRule"/>
</dbReference>
<dbReference type="Pfam" id="PF06200">
    <property type="entry name" value="tify"/>
    <property type="match status" value="1"/>
</dbReference>
<comment type="subcellular location">
    <subcellularLocation>
        <location evidence="2">Nucleus</location>
    </subcellularLocation>
</comment>
<proteinExistence type="inferred from homology"/>
<dbReference type="Pfam" id="PF09425">
    <property type="entry name" value="Jas_motif"/>
    <property type="match status" value="1"/>
</dbReference>
<dbReference type="GO" id="GO:0005634">
    <property type="term" value="C:nucleus"/>
    <property type="evidence" value="ECO:0007669"/>
    <property type="project" value="UniProtKB-SubCell"/>
</dbReference>
<protein>
    <recommendedName>
        <fullName evidence="2">Protein TIFY</fullName>
    </recommendedName>
    <alternativeName>
        <fullName evidence="2">Jasmonate ZIM domain-containing protein</fullName>
    </alternativeName>
</protein>
<sequence length="154" mass="17093">MNLLSSMVDSSESSRPNLLSPLQRVQDHLLSPTSNVKAADFFPGSFGATGSKEDTINKTVLRKRVAGETKNAQLTIFFNGQVVVYNDFPPDKIARRNSLHKFFEKRKDRAAARAPYQSNNNRVSLPPSKPDGNKPSCEEGRSSKDTPRCIDLNL</sequence>
<dbReference type="GO" id="GO:0009611">
    <property type="term" value="P:response to wounding"/>
    <property type="evidence" value="ECO:0007669"/>
    <property type="project" value="UniProtKB-UniRule"/>
</dbReference>
<dbReference type="InterPro" id="IPR010399">
    <property type="entry name" value="Tify_dom"/>
</dbReference>